<sequence>MKTLVNAPKTPVTKGSQGVAAATIPNVCKMPGPPAPFVPTPLPNIGKSGSSPKGYSKNVTIEGKQVAVKGATFGSTGDMASKGTGGGLFSANTHGPTSFVGPGSFDVKIEGKNVQLLGDPMLNNCGPSGKPPNAATLVGVLQKAGLVAVVGDEPCPLCRKQHGFNGKLEESEDTKGAAGQLQAAIDRAIGKARAANAPRLAAVQAEIAALKTAMAALPKKQRAPYRQQLDALEKEERGLAVHFTGMMGVVKCKDDGLIFAGTSLFQYSDIQAEMPGAWHSPTPSGSLANKPDRKNFQADVLDFARYGKGSLSSWPVEWEKLKQLSEKSFVGETDEMFYPPGSCAAQQMALLAMNHGDRPMGLTERYYTTNPDAKLSKLWIRKPGKGGPKRARLATPAELGPGKPIPPCGTCQVILTMLMCAEGEMHCDHKTAHPGVCHKC</sequence>
<reference evidence="2" key="1">
    <citation type="submission" date="2016-10" db="EMBL/GenBank/DDBJ databases">
        <authorList>
            <person name="Varghese N."/>
            <person name="Submissions S."/>
        </authorList>
    </citation>
    <scope>NUCLEOTIDE SEQUENCE [LARGE SCALE GENOMIC DNA]</scope>
    <source>
        <strain evidence="2">ATCC 25963</strain>
    </source>
</reference>
<dbReference type="Pfam" id="PF13665">
    <property type="entry name" value="Tox-PAAR-like"/>
    <property type="match status" value="1"/>
</dbReference>
<protein>
    <submittedName>
        <fullName evidence="1">Uncharacterized protein</fullName>
    </submittedName>
</protein>
<evidence type="ECO:0000313" key="1">
    <source>
        <dbReference type="EMBL" id="SFF44158.1"/>
    </source>
</evidence>
<dbReference type="Proteomes" id="UP000199400">
    <property type="component" value="Unassembled WGS sequence"/>
</dbReference>
<evidence type="ECO:0000313" key="2">
    <source>
        <dbReference type="Proteomes" id="UP000199400"/>
    </source>
</evidence>
<gene>
    <name evidence="1" type="ORF">SAMN02745121_08878</name>
</gene>
<proteinExistence type="predicted"/>
<keyword evidence="2" id="KW-1185">Reference proteome</keyword>
<dbReference type="EMBL" id="FOMX01000075">
    <property type="protein sequence ID" value="SFF44158.1"/>
    <property type="molecule type" value="Genomic_DNA"/>
</dbReference>
<dbReference type="AlphaFoldDB" id="A0A1I2IR95"/>
<dbReference type="RefSeq" id="WP_096331337.1">
    <property type="nucleotide sequence ID" value="NZ_FOMX01000075.1"/>
</dbReference>
<accession>A0A1I2IR95</accession>
<organism evidence="1 2">
    <name type="scientific">Nannocystis exedens</name>
    <dbReference type="NCBI Taxonomy" id="54"/>
    <lineage>
        <taxon>Bacteria</taxon>
        <taxon>Pseudomonadati</taxon>
        <taxon>Myxococcota</taxon>
        <taxon>Polyangia</taxon>
        <taxon>Nannocystales</taxon>
        <taxon>Nannocystaceae</taxon>
        <taxon>Nannocystis</taxon>
    </lineage>
</organism>
<dbReference type="STRING" id="54.SAMN02745121_08878"/>
<name>A0A1I2IR95_9BACT</name>
<dbReference type="OrthoDB" id="9429719at2"/>